<feature type="non-terminal residue" evidence="1">
    <location>
        <position position="318"/>
    </location>
</feature>
<protein>
    <submittedName>
        <fullName evidence="1">Uncharacterized protein</fullName>
    </submittedName>
</protein>
<organism evidence="1">
    <name type="scientific">marine metagenome</name>
    <dbReference type="NCBI Taxonomy" id="408172"/>
    <lineage>
        <taxon>unclassified sequences</taxon>
        <taxon>metagenomes</taxon>
        <taxon>ecological metagenomes</taxon>
    </lineage>
</organism>
<name>A0A382P6I2_9ZZZZ</name>
<gene>
    <name evidence="1" type="ORF">METZ01_LOCUS321192</name>
</gene>
<sequence length="318" mass="32696">MKAFSFAKVVAMLAVVGLVFSSAPAHAWTKSEAKCRATISKGLGKYVSTAQKAISGCHKNRDKGKVGSGTDCNDISVADTKNKVPGAGNKLRGSINGAKSKCKDKKTGVTYDAVLANFGRCPSPANGYDDGGATDGIDDFGELGDCLIALANAQVQQSAHDIIGLPSPSSLGKGQAKCHGALPKAYMKYIDTVAKERGKAQAGSDKAGGSAVWNQANYDGKGKIAKALAKAMSSIDKSCSGLSLAELNAIDSCGDTAGQLKECVETIADKQARGLVSSQFVIAPRCAAKVKIKSFAGTGVQLTNTRLDTGWTGMGHGV</sequence>
<reference evidence="1" key="1">
    <citation type="submission" date="2018-05" db="EMBL/GenBank/DDBJ databases">
        <authorList>
            <person name="Lanie J.A."/>
            <person name="Ng W.-L."/>
            <person name="Kazmierczak K.M."/>
            <person name="Andrzejewski T.M."/>
            <person name="Davidsen T.M."/>
            <person name="Wayne K.J."/>
            <person name="Tettelin H."/>
            <person name="Glass J.I."/>
            <person name="Rusch D."/>
            <person name="Podicherti R."/>
            <person name="Tsui H.-C.T."/>
            <person name="Winkler M.E."/>
        </authorList>
    </citation>
    <scope>NUCLEOTIDE SEQUENCE</scope>
</reference>
<evidence type="ECO:0000313" key="1">
    <source>
        <dbReference type="EMBL" id="SVC68338.1"/>
    </source>
</evidence>
<accession>A0A382P6I2</accession>
<proteinExistence type="predicted"/>
<dbReference type="AlphaFoldDB" id="A0A382P6I2"/>
<dbReference type="EMBL" id="UINC01104860">
    <property type="protein sequence ID" value="SVC68338.1"/>
    <property type="molecule type" value="Genomic_DNA"/>
</dbReference>